<feature type="domain" description="HTH lysR-type" evidence="6">
    <location>
        <begin position="1"/>
        <end position="57"/>
    </location>
</feature>
<keyword evidence="4" id="KW-0804">Transcription</keyword>
<feature type="compositionally biased region" description="Pro residues" evidence="5">
    <location>
        <begin position="232"/>
        <end position="242"/>
    </location>
</feature>
<dbReference type="Gene3D" id="3.40.190.290">
    <property type="match status" value="1"/>
</dbReference>
<dbReference type="SUPFAM" id="SSF46785">
    <property type="entry name" value="Winged helix' DNA-binding domain"/>
    <property type="match status" value="1"/>
</dbReference>
<dbReference type="SUPFAM" id="SSF53850">
    <property type="entry name" value="Periplasmic binding protein-like II"/>
    <property type="match status" value="1"/>
</dbReference>
<keyword evidence="2" id="KW-0805">Transcription regulation</keyword>
<evidence type="ECO:0000256" key="3">
    <source>
        <dbReference type="ARBA" id="ARBA00023125"/>
    </source>
</evidence>
<evidence type="ECO:0000313" key="8">
    <source>
        <dbReference type="Proteomes" id="UP000562984"/>
    </source>
</evidence>
<comment type="caution">
    <text evidence="7">The sequence shown here is derived from an EMBL/GenBank/DDBJ whole genome shotgun (WGS) entry which is preliminary data.</text>
</comment>
<dbReference type="InterPro" id="IPR000847">
    <property type="entry name" value="LysR_HTH_N"/>
</dbReference>
<feature type="region of interest" description="Disordered" evidence="5">
    <location>
        <begin position="202"/>
        <end position="244"/>
    </location>
</feature>
<dbReference type="AlphaFoldDB" id="A0A849A7J6"/>
<dbReference type="Proteomes" id="UP000562984">
    <property type="component" value="Unassembled WGS sequence"/>
</dbReference>
<evidence type="ECO:0000256" key="4">
    <source>
        <dbReference type="ARBA" id="ARBA00023163"/>
    </source>
</evidence>
<evidence type="ECO:0000313" key="7">
    <source>
        <dbReference type="EMBL" id="NNG35596.1"/>
    </source>
</evidence>
<dbReference type="RefSeq" id="WP_171199260.1">
    <property type="nucleotide sequence ID" value="NZ_JABEND010000003.1"/>
</dbReference>
<dbReference type="GO" id="GO:0003700">
    <property type="term" value="F:DNA-binding transcription factor activity"/>
    <property type="evidence" value="ECO:0007669"/>
    <property type="project" value="InterPro"/>
</dbReference>
<keyword evidence="3 7" id="KW-0238">DNA-binding</keyword>
<dbReference type="PANTHER" id="PTHR30579:SF2">
    <property type="entry name" value="HTH-TYPE TRANSCRIPTIONAL REGULATOR ARGP"/>
    <property type="match status" value="1"/>
</dbReference>
<organism evidence="7 8">
    <name type="scientific">Nakamurella aerolata</name>
    <dbReference type="NCBI Taxonomy" id="1656892"/>
    <lineage>
        <taxon>Bacteria</taxon>
        <taxon>Bacillati</taxon>
        <taxon>Actinomycetota</taxon>
        <taxon>Actinomycetes</taxon>
        <taxon>Nakamurellales</taxon>
        <taxon>Nakamurellaceae</taxon>
        <taxon>Nakamurella</taxon>
    </lineage>
</organism>
<dbReference type="InterPro" id="IPR036388">
    <property type="entry name" value="WH-like_DNA-bd_sf"/>
</dbReference>
<gene>
    <name evidence="7" type="ORF">HKD39_07690</name>
</gene>
<reference evidence="7 8" key="1">
    <citation type="submission" date="2020-05" db="EMBL/GenBank/DDBJ databases">
        <title>Nakamurella sp. DB0629 isolated from air conditioner.</title>
        <authorList>
            <person name="Kim D.H."/>
            <person name="Kim D.-U."/>
        </authorList>
    </citation>
    <scope>NUCLEOTIDE SEQUENCE [LARGE SCALE GENOMIC DNA]</scope>
    <source>
        <strain evidence="7 8">DB0629</strain>
    </source>
</reference>
<protein>
    <submittedName>
        <fullName evidence="7">ArgP/LysG family DNA-binding transcriptional regulator</fullName>
    </submittedName>
</protein>
<dbReference type="PANTHER" id="PTHR30579">
    <property type="entry name" value="TRANSCRIPTIONAL REGULATOR"/>
    <property type="match status" value="1"/>
</dbReference>
<dbReference type="InterPro" id="IPR036390">
    <property type="entry name" value="WH_DNA-bd_sf"/>
</dbReference>
<accession>A0A849A7J6</accession>
<dbReference type="PROSITE" id="PS50931">
    <property type="entry name" value="HTH_LYSR"/>
    <property type="match status" value="1"/>
</dbReference>
<evidence type="ECO:0000259" key="6">
    <source>
        <dbReference type="PROSITE" id="PS50931"/>
    </source>
</evidence>
<dbReference type="Gene3D" id="1.10.10.10">
    <property type="entry name" value="Winged helix-like DNA-binding domain superfamily/Winged helix DNA-binding domain"/>
    <property type="match status" value="1"/>
</dbReference>
<comment type="similarity">
    <text evidence="1">Belongs to the LysR transcriptional regulatory family.</text>
</comment>
<sequence>MSPEQLAALLAVVDNGSFDRAAAALQLTPSAISQRIKALESGLGRIVVRRSNPATATPDGEVLVRLARQQQLLTADAAAELRLDGQLTRLDVALNADSLATWFPAVFAAAAEWPGTVLQLHLEDEGHSSELLRRGTVLGAVTADPVAVQGCSIEPLGVMRYRPMATAELRDAHRGPRSGLNWVTMPMVRFNDKDELQHRLLDRQHRGHPSRTDPPGPEPSRPESPRSKPQTPERPTPEPPRPAVVHQVPSSQAFLAAVRAGLGWGMIPQLQSALAPELVPLGRGHLDVPLYWQRWRLASPALQRLSRTITALAGSALRSG</sequence>
<dbReference type="InterPro" id="IPR050176">
    <property type="entry name" value="LTTR"/>
</dbReference>
<keyword evidence="8" id="KW-1185">Reference proteome</keyword>
<proteinExistence type="inferred from homology"/>
<dbReference type="GO" id="GO:0003677">
    <property type="term" value="F:DNA binding"/>
    <property type="evidence" value="ECO:0007669"/>
    <property type="project" value="UniProtKB-KW"/>
</dbReference>
<evidence type="ECO:0000256" key="2">
    <source>
        <dbReference type="ARBA" id="ARBA00023015"/>
    </source>
</evidence>
<dbReference type="Pfam" id="PF00126">
    <property type="entry name" value="HTH_1"/>
    <property type="match status" value="1"/>
</dbReference>
<evidence type="ECO:0000256" key="1">
    <source>
        <dbReference type="ARBA" id="ARBA00009437"/>
    </source>
</evidence>
<evidence type="ECO:0000256" key="5">
    <source>
        <dbReference type="SAM" id="MobiDB-lite"/>
    </source>
</evidence>
<dbReference type="NCBIfam" id="NF002964">
    <property type="entry name" value="PRK03635.1"/>
    <property type="match status" value="1"/>
</dbReference>
<name>A0A849A7J6_9ACTN</name>
<dbReference type="EMBL" id="JABEND010000003">
    <property type="protein sequence ID" value="NNG35596.1"/>
    <property type="molecule type" value="Genomic_DNA"/>
</dbReference>